<evidence type="ECO:0000256" key="1">
    <source>
        <dbReference type="SAM" id="Phobius"/>
    </source>
</evidence>
<keyword evidence="4" id="KW-1185">Reference proteome</keyword>
<dbReference type="OrthoDB" id="1524389at2"/>
<gene>
    <name evidence="3" type="ORF">SAMN05660226_00381</name>
</gene>
<dbReference type="GO" id="GO:0016989">
    <property type="term" value="F:sigma factor antagonist activity"/>
    <property type="evidence" value="ECO:0007669"/>
    <property type="project" value="TreeGrafter"/>
</dbReference>
<dbReference type="Gene3D" id="2.60.120.1440">
    <property type="match status" value="1"/>
</dbReference>
<protein>
    <submittedName>
        <fullName evidence="3">FecR family protein</fullName>
    </submittedName>
</protein>
<keyword evidence="1" id="KW-0472">Membrane</keyword>
<sequence length="296" mass="33507">MFWLLVLYYSITWGIVHMVICGGSSCPGSWRKPVMKDNSKLEVLYQKVMEGTASPDEQALVVKWLDQLDTGEGMDKQTVDEWQERSMSELRKVTQPPMLGRSRKVKFVWAASAAAILVCVFTFWLSRPHRSADQAQVQEVTYMTHSTTAGQRKLLTLADGSRVWLGNVSTIRYPKNFQSDRRELFLEGQAFFEVRPDSTRPFLVHTTGLDIKVLGTSFNIKSYQGETEQAVTVATGKVSVNAVHDSLGWMLEKGEQVIYHAVDKTGIKQMTDVSLAMSWKNGELRFGNPKRMRMQG</sequence>
<dbReference type="Pfam" id="PF04773">
    <property type="entry name" value="FecR"/>
    <property type="match status" value="1"/>
</dbReference>
<dbReference type="PIRSF" id="PIRSF018266">
    <property type="entry name" value="FecR"/>
    <property type="match status" value="1"/>
</dbReference>
<dbReference type="Proteomes" id="UP000190541">
    <property type="component" value="Unassembled WGS sequence"/>
</dbReference>
<dbReference type="AlphaFoldDB" id="A0A1T5A0B0"/>
<evidence type="ECO:0000259" key="2">
    <source>
        <dbReference type="Pfam" id="PF04773"/>
    </source>
</evidence>
<feature type="transmembrane region" description="Helical" evidence="1">
    <location>
        <begin position="6"/>
        <end position="26"/>
    </location>
</feature>
<dbReference type="PANTHER" id="PTHR30273:SF2">
    <property type="entry name" value="PROTEIN FECR"/>
    <property type="match status" value="1"/>
</dbReference>
<keyword evidence="1" id="KW-1133">Transmembrane helix</keyword>
<dbReference type="InterPro" id="IPR006860">
    <property type="entry name" value="FecR"/>
</dbReference>
<name>A0A1T5A0B0_9SPHI</name>
<proteinExistence type="predicted"/>
<keyword evidence="1" id="KW-0812">Transmembrane</keyword>
<dbReference type="PANTHER" id="PTHR30273">
    <property type="entry name" value="PERIPLASMIC SIGNAL SENSOR AND SIGMA FACTOR ACTIVATOR FECR-RELATED"/>
    <property type="match status" value="1"/>
</dbReference>
<evidence type="ECO:0000313" key="4">
    <source>
        <dbReference type="Proteomes" id="UP000190541"/>
    </source>
</evidence>
<organism evidence="3 4">
    <name type="scientific">Parapedobacter luteus</name>
    <dbReference type="NCBI Taxonomy" id="623280"/>
    <lineage>
        <taxon>Bacteria</taxon>
        <taxon>Pseudomonadati</taxon>
        <taxon>Bacteroidota</taxon>
        <taxon>Sphingobacteriia</taxon>
        <taxon>Sphingobacteriales</taxon>
        <taxon>Sphingobacteriaceae</taxon>
        <taxon>Parapedobacter</taxon>
    </lineage>
</organism>
<feature type="domain" description="FecR protein" evidence="2">
    <location>
        <begin position="144"/>
        <end position="238"/>
    </location>
</feature>
<accession>A0A1T5A0B0</accession>
<dbReference type="STRING" id="623280.SAMN05660226_00381"/>
<dbReference type="EMBL" id="FUYS01000001">
    <property type="protein sequence ID" value="SKB28461.1"/>
    <property type="molecule type" value="Genomic_DNA"/>
</dbReference>
<dbReference type="InterPro" id="IPR012373">
    <property type="entry name" value="Ferrdict_sens_TM"/>
</dbReference>
<feature type="transmembrane region" description="Helical" evidence="1">
    <location>
        <begin position="107"/>
        <end position="126"/>
    </location>
</feature>
<reference evidence="3 4" key="1">
    <citation type="submission" date="2017-02" db="EMBL/GenBank/DDBJ databases">
        <authorList>
            <person name="Peterson S.W."/>
        </authorList>
    </citation>
    <scope>NUCLEOTIDE SEQUENCE [LARGE SCALE GENOMIC DNA]</scope>
    <source>
        <strain evidence="3 4">DSM 22899</strain>
    </source>
</reference>
<evidence type="ECO:0000313" key="3">
    <source>
        <dbReference type="EMBL" id="SKB28461.1"/>
    </source>
</evidence>